<keyword evidence="3" id="KW-1185">Reference proteome</keyword>
<feature type="domain" description="DOD-type homing endonuclease" evidence="1">
    <location>
        <begin position="74"/>
        <end position="227"/>
    </location>
</feature>
<dbReference type="PROSITE" id="PS50819">
    <property type="entry name" value="INTEIN_ENDONUCLEASE"/>
    <property type="match status" value="1"/>
</dbReference>
<dbReference type="InterPro" id="IPR027434">
    <property type="entry name" value="Homing_endonucl"/>
</dbReference>
<comment type="caution">
    <text evidence="2">The sequence shown here is derived from an EMBL/GenBank/DDBJ whole genome shotgun (WGS) entry which is preliminary data.</text>
</comment>
<dbReference type="Gene3D" id="3.10.28.10">
    <property type="entry name" value="Homing endonucleases"/>
    <property type="match status" value="1"/>
</dbReference>
<accession>A0ABT4UFG6</accession>
<name>A0ABT4UFG6_9ACTN</name>
<proteinExistence type="predicted"/>
<gene>
    <name evidence="2" type="ORF">O4J56_30925</name>
</gene>
<evidence type="ECO:0000313" key="3">
    <source>
        <dbReference type="Proteomes" id="UP001527866"/>
    </source>
</evidence>
<organism evidence="2 3">
    <name type="scientific">Nocardiopsis endophytica</name>
    <dbReference type="NCBI Taxonomy" id="3018445"/>
    <lineage>
        <taxon>Bacteria</taxon>
        <taxon>Bacillati</taxon>
        <taxon>Actinomycetota</taxon>
        <taxon>Actinomycetes</taxon>
        <taxon>Streptosporangiales</taxon>
        <taxon>Nocardiopsidaceae</taxon>
        <taxon>Nocardiopsis</taxon>
    </lineage>
</organism>
<dbReference type="Proteomes" id="UP001527866">
    <property type="component" value="Unassembled WGS sequence"/>
</dbReference>
<protein>
    <submittedName>
        <fullName evidence="2">Helix-turn-helix domain containing protein</fullName>
    </submittedName>
</protein>
<dbReference type="InterPro" id="IPR004042">
    <property type="entry name" value="Intein_endonuc_central"/>
</dbReference>
<reference evidence="2 3" key="1">
    <citation type="submission" date="2023-01" db="EMBL/GenBank/DDBJ databases">
        <title>Draft genome sequence of Nocardiopsis sp. RSe5-2 isolated from halophytes.</title>
        <authorList>
            <person name="Duangmal K."/>
            <person name="Chantavorakit T."/>
        </authorList>
    </citation>
    <scope>NUCLEOTIDE SEQUENCE [LARGE SCALE GENOMIC DNA]</scope>
    <source>
        <strain evidence="2 3">RSe5-2</strain>
    </source>
</reference>
<evidence type="ECO:0000313" key="2">
    <source>
        <dbReference type="EMBL" id="MDA2815097.1"/>
    </source>
</evidence>
<sequence length="266" mass="30113">MYPREVVDEALRLHAQGWTDRQVAQSIGVSIWTVRHWRTGRRRGPRQESYRADRTTYCPSCAGAPLDENAYAYLLGLYLGDGHIVRTKNGTYLLAIYCSAIYTDLVEECRRAVGSVFPVTPFTREKPGCTVVQAVSKHWPCIFPQHGPGPKHSRSIELEDWQQEVVTAHPRQLIRGLFHSDGSRATNRVRRMVAGEWKHYEYLRYSFSNTSKDIHSILGGALDQVGAKWKLVWVPNKVAHHQDTGTLSVARKDSVALLDTFIGPKS</sequence>
<evidence type="ECO:0000259" key="1">
    <source>
        <dbReference type="PROSITE" id="PS50819"/>
    </source>
</evidence>
<dbReference type="EMBL" id="JAQFWQ010000169">
    <property type="protein sequence ID" value="MDA2815097.1"/>
    <property type="molecule type" value="Genomic_DNA"/>
</dbReference>